<organism evidence="3 4">
    <name type="scientific">Phytophthora lilii</name>
    <dbReference type="NCBI Taxonomy" id="2077276"/>
    <lineage>
        <taxon>Eukaryota</taxon>
        <taxon>Sar</taxon>
        <taxon>Stramenopiles</taxon>
        <taxon>Oomycota</taxon>
        <taxon>Peronosporomycetes</taxon>
        <taxon>Peronosporales</taxon>
        <taxon>Peronosporaceae</taxon>
        <taxon>Phytophthora</taxon>
    </lineage>
</organism>
<dbReference type="OrthoDB" id="10556263at2759"/>
<dbReference type="AlphaFoldDB" id="A0A9W6WS79"/>
<protein>
    <submittedName>
        <fullName evidence="3">Unnamed protein product</fullName>
    </submittedName>
</protein>
<evidence type="ECO:0000313" key="4">
    <source>
        <dbReference type="Proteomes" id="UP001165083"/>
    </source>
</evidence>
<gene>
    <name evidence="3" type="ORF">Plil01_000490600</name>
</gene>
<dbReference type="EMBL" id="BSXW01000205">
    <property type="protein sequence ID" value="GMF14718.1"/>
    <property type="molecule type" value="Genomic_DNA"/>
</dbReference>
<name>A0A9W6WS79_9STRA</name>
<feature type="coiled-coil region" evidence="1">
    <location>
        <begin position="150"/>
        <end position="226"/>
    </location>
</feature>
<keyword evidence="1" id="KW-0175">Coiled coil</keyword>
<evidence type="ECO:0000256" key="1">
    <source>
        <dbReference type="SAM" id="Coils"/>
    </source>
</evidence>
<feature type="compositionally biased region" description="Low complexity" evidence="2">
    <location>
        <begin position="76"/>
        <end position="90"/>
    </location>
</feature>
<keyword evidence="4" id="KW-1185">Reference proteome</keyword>
<feature type="region of interest" description="Disordered" evidence="2">
    <location>
        <begin position="48"/>
        <end position="119"/>
    </location>
</feature>
<reference evidence="3" key="1">
    <citation type="submission" date="2023-04" db="EMBL/GenBank/DDBJ databases">
        <title>Phytophthora lilii NBRC 32176.</title>
        <authorList>
            <person name="Ichikawa N."/>
            <person name="Sato H."/>
            <person name="Tonouchi N."/>
        </authorList>
    </citation>
    <scope>NUCLEOTIDE SEQUENCE</scope>
    <source>
        <strain evidence="3">NBRC 32176</strain>
    </source>
</reference>
<dbReference type="Proteomes" id="UP001165083">
    <property type="component" value="Unassembled WGS sequence"/>
</dbReference>
<evidence type="ECO:0000313" key="3">
    <source>
        <dbReference type="EMBL" id="GMF14718.1"/>
    </source>
</evidence>
<evidence type="ECO:0000256" key="2">
    <source>
        <dbReference type="SAM" id="MobiDB-lite"/>
    </source>
</evidence>
<comment type="caution">
    <text evidence="3">The sequence shown here is derived from an EMBL/GenBank/DDBJ whole genome shotgun (WGS) entry which is preliminary data.</text>
</comment>
<accession>A0A9W6WS79</accession>
<sequence>MQCCWNIKSSCGAGGDDVCYSWRRQHSSHFNLAEPEDATAHCSLLLAMASTPGPPPSTREHGHSGVASVRLRRTSAKSGEAAKAGAANAAVSPSNQEAGRDGRTSAGRAARGNRQREQLFTFQNPRREQLESSTTIAVLRENLSALTLSNQREKALSASLREQVAQLTQALAKLNGNTPFSLNNGTWEVVLIVSVDAVNELETREAEKAEQEKSAELQKQKTLRDREERFLPDIHGGSMLAASTAALQQHTQMEVSYQRKVRDPMNYWHVKHGNDFNLFDGRY</sequence>
<proteinExistence type="predicted"/>